<dbReference type="EMBL" id="JAQMWT010000428">
    <property type="protein sequence ID" value="KAJ8601465.1"/>
    <property type="molecule type" value="Genomic_DNA"/>
</dbReference>
<dbReference type="FunFam" id="2.40.30.10:FF:000052">
    <property type="entry name" value="Selenocysteine-specific elongation factor EF-Sec"/>
    <property type="match status" value="1"/>
</dbReference>
<feature type="domain" description="Tr-type G" evidence="4">
    <location>
        <begin position="4"/>
        <end position="197"/>
    </location>
</feature>
<feature type="region of interest" description="Disordered" evidence="3">
    <location>
        <begin position="518"/>
        <end position="540"/>
    </location>
</feature>
<dbReference type="AlphaFoldDB" id="A0AAD7UBX6"/>
<dbReference type="InterPro" id="IPR000795">
    <property type="entry name" value="T_Tr_GTP-bd_dom"/>
</dbReference>
<dbReference type="CDD" id="cd01889">
    <property type="entry name" value="SelB_euk"/>
    <property type="match status" value="1"/>
</dbReference>
<dbReference type="Gene3D" id="2.40.30.10">
    <property type="entry name" value="Translation factors"/>
    <property type="match status" value="2"/>
</dbReference>
<accession>A0AAD7UBX6</accession>
<reference evidence="5" key="1">
    <citation type="submission" date="2023-01" db="EMBL/GenBank/DDBJ databases">
        <title>Metagenome sequencing of chrysophaentin producing Chrysophaeum taylorii.</title>
        <authorList>
            <person name="Davison J."/>
            <person name="Bewley C."/>
        </authorList>
    </citation>
    <scope>NUCLEOTIDE SEQUENCE</scope>
    <source>
        <strain evidence="5">NIES-1699</strain>
    </source>
</reference>
<gene>
    <name evidence="5" type="ORF">CTAYLR_005707</name>
</gene>
<sequence length="623" mass="68582">MIFPINVNVGVMGHVDSGKTSLVKALSTTLSTAALDKHPQSQQRGITIDLGFSAFSVPWGDRELQFTLVDCPGHASLIRTIIGGAQIIDMMLLVVDCVKGIQTQTAECLVIGEITTDDLVVVLNKIDSLPEFEREERLEKQTRRIKNQLPLKFKEAPIVRVAAAVGGEKVAAGEKKNETWGLDGLVETLKATTKVPERDTAGPFFFAIDHCFPIKGQGTVVTGTCLRGSINVNQAVELPELGVEKKVKSIQMFKKPVKKIECGDRAGVCLAQLDATLVERGILAAPGSVPYLSSAMARVEKVRFFRGGCVTGTKFHVTVGHATVLATCHFFGKPPFDPNVEYAYQDELDHHHHLEVGLCYLKFEHRIRCHLDALVVGSRLDGPENHCRIAFHGHLVSRCDDPSVLRVYKIKQKEGVVARIDKNIVVGKDLFSTNVPMQQFVGLKLQCETGQIGSIVSSFGKSGKFRVAFDDDLDLRRVKVGHKLFLRFKRYVFAANSKDMHQDDDCFFHVEEVEEEEEEEEDVRLLPKKKEEEGKPTTKTGAVERLKGEPRQDGRYAIIIAQGFFAPEDDQRPFAGFEVTAANGDRGRLGGPFGKAGKAKVLFDDGTASKVGDALTLSVVHHS</sequence>
<name>A0AAD7UBX6_9STRA</name>
<dbReference type="PROSITE" id="PS51722">
    <property type="entry name" value="G_TR_2"/>
    <property type="match status" value="1"/>
</dbReference>
<dbReference type="InterPro" id="IPR027417">
    <property type="entry name" value="P-loop_NTPase"/>
</dbReference>
<dbReference type="GO" id="GO:0001514">
    <property type="term" value="P:selenocysteine incorporation"/>
    <property type="evidence" value="ECO:0007669"/>
    <property type="project" value="TreeGrafter"/>
</dbReference>
<dbReference type="PANTHER" id="PTHR43721:SF11">
    <property type="entry name" value="SELENOCYSTEINE-SPECIFIC ELONGATION FACTOR"/>
    <property type="match status" value="1"/>
</dbReference>
<proteinExistence type="predicted"/>
<dbReference type="InterPro" id="IPR050055">
    <property type="entry name" value="EF-Tu_GTPase"/>
</dbReference>
<dbReference type="PANTHER" id="PTHR43721">
    <property type="entry name" value="ELONGATION FACTOR TU-RELATED"/>
    <property type="match status" value="1"/>
</dbReference>
<dbReference type="SUPFAM" id="SSF52540">
    <property type="entry name" value="P-loop containing nucleoside triphosphate hydrolases"/>
    <property type="match status" value="1"/>
</dbReference>
<protein>
    <recommendedName>
        <fullName evidence="2">Elongation factor Tu, chloroplastic</fullName>
    </recommendedName>
</protein>
<dbReference type="Pfam" id="PF21131">
    <property type="entry name" value="eEFSec_4th"/>
    <property type="match status" value="2"/>
</dbReference>
<comment type="subcellular location">
    <subcellularLocation>
        <location evidence="1">Plastid</location>
        <location evidence="1">Chloroplast</location>
    </subcellularLocation>
</comment>
<feature type="compositionally biased region" description="Basic and acidic residues" evidence="3">
    <location>
        <begin position="523"/>
        <end position="540"/>
    </location>
</feature>
<dbReference type="InterPro" id="IPR004161">
    <property type="entry name" value="EFTu-like_2"/>
</dbReference>
<comment type="caution">
    <text evidence="5">The sequence shown here is derived from an EMBL/GenBank/DDBJ whole genome shotgun (WGS) entry which is preliminary data.</text>
</comment>
<dbReference type="InterPro" id="IPR049393">
    <property type="entry name" value="eEFSec_III"/>
</dbReference>
<dbReference type="Gene3D" id="3.40.50.300">
    <property type="entry name" value="P-loop containing nucleotide triphosphate hydrolases"/>
    <property type="match status" value="1"/>
</dbReference>
<dbReference type="GO" id="GO:0005525">
    <property type="term" value="F:GTP binding"/>
    <property type="evidence" value="ECO:0007669"/>
    <property type="project" value="InterPro"/>
</dbReference>
<evidence type="ECO:0000313" key="5">
    <source>
        <dbReference type="EMBL" id="KAJ8601465.1"/>
    </source>
</evidence>
<dbReference type="PRINTS" id="PR00315">
    <property type="entry name" value="ELONGATNFCT"/>
</dbReference>
<organism evidence="5 6">
    <name type="scientific">Chrysophaeum taylorii</name>
    <dbReference type="NCBI Taxonomy" id="2483200"/>
    <lineage>
        <taxon>Eukaryota</taxon>
        <taxon>Sar</taxon>
        <taxon>Stramenopiles</taxon>
        <taxon>Ochrophyta</taxon>
        <taxon>Pelagophyceae</taxon>
        <taxon>Pelagomonadales</taxon>
        <taxon>Pelagomonadaceae</taxon>
        <taxon>Chrysophaeum</taxon>
    </lineage>
</organism>
<evidence type="ECO:0000256" key="3">
    <source>
        <dbReference type="SAM" id="MobiDB-lite"/>
    </source>
</evidence>
<dbReference type="InterPro" id="IPR049394">
    <property type="entry name" value="eEFSec_C"/>
</dbReference>
<keyword evidence="6" id="KW-1185">Reference proteome</keyword>
<evidence type="ECO:0000313" key="6">
    <source>
        <dbReference type="Proteomes" id="UP001230188"/>
    </source>
</evidence>
<evidence type="ECO:0000259" key="4">
    <source>
        <dbReference type="PROSITE" id="PS51722"/>
    </source>
</evidence>
<dbReference type="Pfam" id="PF21208">
    <property type="entry name" value="euk_SelB_III"/>
    <property type="match status" value="2"/>
</dbReference>
<evidence type="ECO:0000256" key="1">
    <source>
        <dbReference type="ARBA" id="ARBA00004229"/>
    </source>
</evidence>
<dbReference type="CDD" id="cd04094">
    <property type="entry name" value="eSelB_III"/>
    <property type="match status" value="1"/>
</dbReference>
<dbReference type="GO" id="GO:0009507">
    <property type="term" value="C:chloroplast"/>
    <property type="evidence" value="ECO:0007669"/>
    <property type="project" value="UniProtKB-SubCell"/>
</dbReference>
<dbReference type="Pfam" id="PF03144">
    <property type="entry name" value="GTP_EFTU_D2"/>
    <property type="match status" value="1"/>
</dbReference>
<dbReference type="Proteomes" id="UP001230188">
    <property type="component" value="Unassembled WGS sequence"/>
</dbReference>
<dbReference type="CDD" id="cd03696">
    <property type="entry name" value="SelB_II"/>
    <property type="match status" value="1"/>
</dbReference>
<dbReference type="SUPFAM" id="SSF50447">
    <property type="entry name" value="Translation proteins"/>
    <property type="match status" value="1"/>
</dbReference>
<evidence type="ECO:0000256" key="2">
    <source>
        <dbReference type="ARBA" id="ARBA00021392"/>
    </source>
</evidence>
<dbReference type="GO" id="GO:0003746">
    <property type="term" value="F:translation elongation factor activity"/>
    <property type="evidence" value="ECO:0007669"/>
    <property type="project" value="TreeGrafter"/>
</dbReference>
<dbReference type="InterPro" id="IPR009000">
    <property type="entry name" value="Transl_B-barrel_sf"/>
</dbReference>
<dbReference type="Pfam" id="PF00009">
    <property type="entry name" value="GTP_EFTU"/>
    <property type="match status" value="1"/>
</dbReference>
<dbReference type="GO" id="GO:0003924">
    <property type="term" value="F:GTPase activity"/>
    <property type="evidence" value="ECO:0007669"/>
    <property type="project" value="InterPro"/>
</dbReference>